<dbReference type="Proteomes" id="UP000539642">
    <property type="component" value="Unassembled WGS sequence"/>
</dbReference>
<proteinExistence type="predicted"/>
<dbReference type="Pfam" id="PF00534">
    <property type="entry name" value="Glycos_transf_1"/>
    <property type="match status" value="1"/>
</dbReference>
<dbReference type="PANTHER" id="PTHR45947:SF3">
    <property type="entry name" value="SULFOQUINOVOSYL TRANSFERASE SQD2"/>
    <property type="match status" value="1"/>
</dbReference>
<dbReference type="AlphaFoldDB" id="A0A840UQL6"/>
<reference evidence="3 4" key="1">
    <citation type="submission" date="2020-08" db="EMBL/GenBank/DDBJ databases">
        <title>Genomic Encyclopedia of Type Strains, Phase IV (KMG-IV): sequencing the most valuable type-strain genomes for metagenomic binning, comparative biology and taxonomic classification.</title>
        <authorList>
            <person name="Goeker M."/>
        </authorList>
    </citation>
    <scope>NUCLEOTIDE SEQUENCE [LARGE SCALE GENOMIC DNA]</scope>
    <source>
        <strain evidence="3 4">DSM 28570</strain>
    </source>
</reference>
<name>A0A840UQL6_9BACT</name>
<accession>A0A840UQL6</accession>
<dbReference type="InterPro" id="IPR050194">
    <property type="entry name" value="Glycosyltransferase_grp1"/>
</dbReference>
<comment type="caution">
    <text evidence="3">The sequence shown here is derived from an EMBL/GenBank/DDBJ whole genome shotgun (WGS) entry which is preliminary data.</text>
</comment>
<dbReference type="EMBL" id="JACHEO010000008">
    <property type="protein sequence ID" value="MBB5348082.1"/>
    <property type="molecule type" value="Genomic_DNA"/>
</dbReference>
<keyword evidence="4" id="KW-1185">Reference proteome</keyword>
<dbReference type="PANTHER" id="PTHR45947">
    <property type="entry name" value="SULFOQUINOVOSYL TRANSFERASE SQD2"/>
    <property type="match status" value="1"/>
</dbReference>
<dbReference type="Gene3D" id="3.40.50.2000">
    <property type="entry name" value="Glycogen Phosphorylase B"/>
    <property type="match status" value="2"/>
</dbReference>
<dbReference type="SUPFAM" id="SSF53756">
    <property type="entry name" value="UDP-Glycosyltransferase/glycogen phosphorylase"/>
    <property type="match status" value="1"/>
</dbReference>
<evidence type="ECO:0000259" key="2">
    <source>
        <dbReference type="Pfam" id="PF13439"/>
    </source>
</evidence>
<feature type="domain" description="Glycosyltransferase subfamily 4-like N-terminal" evidence="2">
    <location>
        <begin position="2"/>
        <end position="185"/>
    </location>
</feature>
<evidence type="ECO:0000313" key="3">
    <source>
        <dbReference type="EMBL" id="MBB5348082.1"/>
    </source>
</evidence>
<keyword evidence="3" id="KW-0808">Transferase</keyword>
<organism evidence="3 4">
    <name type="scientific">Desulfoprunum benzoelyticum</name>
    <dbReference type="NCBI Taxonomy" id="1506996"/>
    <lineage>
        <taxon>Bacteria</taxon>
        <taxon>Pseudomonadati</taxon>
        <taxon>Thermodesulfobacteriota</taxon>
        <taxon>Desulfobulbia</taxon>
        <taxon>Desulfobulbales</taxon>
        <taxon>Desulfobulbaceae</taxon>
        <taxon>Desulfoprunum</taxon>
    </lineage>
</organism>
<evidence type="ECO:0000313" key="4">
    <source>
        <dbReference type="Proteomes" id="UP000539642"/>
    </source>
</evidence>
<gene>
    <name evidence="3" type="ORF">HNQ81_001813</name>
</gene>
<protein>
    <submittedName>
        <fullName evidence="3">Glycosyltransferase involved in cell wall biosynthesis</fullName>
    </submittedName>
</protein>
<dbReference type="RefSeq" id="WP_183350462.1">
    <property type="nucleotide sequence ID" value="NZ_JACHEO010000008.1"/>
</dbReference>
<dbReference type="CDD" id="cd03801">
    <property type="entry name" value="GT4_PimA-like"/>
    <property type="match status" value="1"/>
</dbReference>
<feature type="domain" description="Glycosyl transferase family 1" evidence="1">
    <location>
        <begin position="197"/>
        <end position="367"/>
    </location>
</feature>
<dbReference type="GO" id="GO:0016757">
    <property type="term" value="F:glycosyltransferase activity"/>
    <property type="evidence" value="ECO:0007669"/>
    <property type="project" value="InterPro"/>
</dbReference>
<dbReference type="Pfam" id="PF13439">
    <property type="entry name" value="Glyco_transf_4"/>
    <property type="match status" value="1"/>
</dbReference>
<dbReference type="InterPro" id="IPR028098">
    <property type="entry name" value="Glyco_trans_4-like_N"/>
</dbReference>
<evidence type="ECO:0000259" key="1">
    <source>
        <dbReference type="Pfam" id="PF00534"/>
    </source>
</evidence>
<sequence>MENSLRFIGRELVKLGHHVKIFCFQYSPNEPLQMVHEGIEIIRCPFKPVRWPHAQFLSQVATTQIAIPAVLGEFHPNAVWSRSACVGLGIRRSGYSGPLLQIYPTNARMNCRGLFLQTHGLAIKRRLMLLGLWPLAYFTSSNLERELARKSTAITFSENMRSQLLADFPKKSSDCNVISPGVDTDFFSPENGARYFETIKREYGLRKDETIVLYVGRLSCAKHIPMLMDAFSLLKVRAKLVLVGSGPEKERLQSYASSIGIADRLVFAGTQHEMLPGFYAISRVCVLPTTIESFGQVYLESLASGTPAVGFAGDGRRILTATGEIIRDGQTGGVVSKVSASAIAEKIYSILSLNDKDYAAMSRYAREDVQERFTWRRFTLEAIKMSGSGALEEA</sequence>
<dbReference type="InterPro" id="IPR001296">
    <property type="entry name" value="Glyco_trans_1"/>
</dbReference>